<reference evidence="2" key="1">
    <citation type="submission" date="2017-02" db="UniProtKB">
        <authorList>
            <consortium name="WormBaseParasite"/>
        </authorList>
    </citation>
    <scope>IDENTIFICATION</scope>
</reference>
<feature type="region of interest" description="Disordered" evidence="1">
    <location>
        <begin position="41"/>
        <end position="146"/>
    </location>
</feature>
<proteinExistence type="predicted"/>
<dbReference type="WBParaSite" id="HPLM_0001805301-mRNA-1">
    <property type="protein sequence ID" value="HPLM_0001805301-mRNA-1"/>
    <property type="gene ID" value="HPLM_0001805301"/>
</dbReference>
<evidence type="ECO:0000313" key="2">
    <source>
        <dbReference type="WBParaSite" id="HPLM_0001805301-mRNA-1"/>
    </source>
</evidence>
<protein>
    <submittedName>
        <fullName evidence="2">Uncharacterized protein</fullName>
    </submittedName>
</protein>
<dbReference type="AlphaFoldDB" id="A0A0N4X173"/>
<name>A0A0N4X173_HAEPC</name>
<accession>A0A0N4X173</accession>
<sequence length="286" mass="32521">MEFEMTRMEKMLNEEKACFSGIKKMLKCMEKKLTEIAPQGRYSDTAYEIEPAEMSPDMPGNTEEKEDSKPTEPQSADEYLALLIEESGERDEQTTEQNPLSIDDETVTKEREMANNEVGGCGQEPMEDESTPAPNEPVQKRAEQGKTDGEWKMNWINSNTASTTCRSEKFRNSQRTQRFLDAPSAVSKENTSQIHIPESQEDSIDGISLKIMMGCAVIVDCSQKGCSNRSNNCWYCEIILKKAPILRSLAPQKYHHRTLCPIPYTKPEIAARIKKMEKKLFHSTPY</sequence>
<organism evidence="2">
    <name type="scientific">Haemonchus placei</name>
    <name type="common">Barber's pole worm</name>
    <dbReference type="NCBI Taxonomy" id="6290"/>
    <lineage>
        <taxon>Eukaryota</taxon>
        <taxon>Metazoa</taxon>
        <taxon>Ecdysozoa</taxon>
        <taxon>Nematoda</taxon>
        <taxon>Chromadorea</taxon>
        <taxon>Rhabditida</taxon>
        <taxon>Rhabditina</taxon>
        <taxon>Rhabditomorpha</taxon>
        <taxon>Strongyloidea</taxon>
        <taxon>Trichostrongylidae</taxon>
        <taxon>Haemonchus</taxon>
    </lineage>
</organism>
<evidence type="ECO:0000256" key="1">
    <source>
        <dbReference type="SAM" id="MobiDB-lite"/>
    </source>
</evidence>